<feature type="domain" description="Aminoacyl-tRNA synthetase class I anticodon-binding" evidence="12">
    <location>
        <begin position="318"/>
        <end position="461"/>
    </location>
</feature>
<dbReference type="GO" id="GO:0000049">
    <property type="term" value="F:tRNA binding"/>
    <property type="evidence" value="ECO:0007669"/>
    <property type="project" value="InterPro"/>
</dbReference>
<feature type="binding site" evidence="10">
    <location>
        <position position="101"/>
    </location>
    <ligand>
        <name>Zn(2+)</name>
        <dbReference type="ChEBI" id="CHEBI:29105"/>
    </ligand>
</feature>
<dbReference type="InterPro" id="IPR049940">
    <property type="entry name" value="GluQ/Sye"/>
</dbReference>
<dbReference type="CDD" id="cd00808">
    <property type="entry name" value="GluRS_core"/>
    <property type="match status" value="1"/>
</dbReference>
<dbReference type="GO" id="GO:0006424">
    <property type="term" value="P:glutamyl-tRNA aminoacylation"/>
    <property type="evidence" value="ECO:0007669"/>
    <property type="project" value="UniProtKB-UniRule"/>
</dbReference>
<keyword evidence="8 10" id="KW-0648">Protein biosynthesis</keyword>
<dbReference type="FunFam" id="3.40.50.620:FF:000007">
    <property type="entry name" value="Glutamate--tRNA ligase"/>
    <property type="match status" value="1"/>
</dbReference>
<dbReference type="Pfam" id="PF00749">
    <property type="entry name" value="tRNA-synt_1c"/>
    <property type="match status" value="1"/>
</dbReference>
<comment type="function">
    <text evidence="10">Catalyzes the attachment of glutamate to tRNA(Glu) in a two-step reaction: glutamate is first activated by ATP to form Glu-AMP and then transferred to the acceptor end of tRNA(Glu).</text>
</comment>
<dbReference type="GO" id="GO:0008270">
    <property type="term" value="F:zinc ion binding"/>
    <property type="evidence" value="ECO:0007669"/>
    <property type="project" value="UniProtKB-UniRule"/>
</dbReference>
<proteinExistence type="inferred from homology"/>
<dbReference type="Gene3D" id="3.40.50.620">
    <property type="entry name" value="HUPs"/>
    <property type="match status" value="1"/>
</dbReference>
<comment type="caution">
    <text evidence="13">The sequence shown here is derived from an EMBL/GenBank/DDBJ whole genome shotgun (WGS) entry which is preliminary data.</text>
</comment>
<keyword evidence="14" id="KW-1185">Reference proteome</keyword>
<dbReference type="InterPro" id="IPR004527">
    <property type="entry name" value="Glu-tRNA-ligase_bac/mito"/>
</dbReference>
<dbReference type="RefSeq" id="WP_281792174.1">
    <property type="nucleotide sequence ID" value="NZ_BSDR01000001.1"/>
</dbReference>
<feature type="short sequence motif" description="'KMSKS' region" evidence="10">
    <location>
        <begin position="236"/>
        <end position="240"/>
    </location>
</feature>
<evidence type="ECO:0000256" key="3">
    <source>
        <dbReference type="ARBA" id="ARBA00011245"/>
    </source>
</evidence>
<dbReference type="EMBL" id="BSDR01000001">
    <property type="protein sequence ID" value="GLI33156.1"/>
    <property type="molecule type" value="Genomic_DNA"/>
</dbReference>
<dbReference type="GO" id="GO:0005829">
    <property type="term" value="C:cytosol"/>
    <property type="evidence" value="ECO:0007669"/>
    <property type="project" value="TreeGrafter"/>
</dbReference>
<dbReference type="GO" id="GO:0004818">
    <property type="term" value="F:glutamate-tRNA ligase activity"/>
    <property type="evidence" value="ECO:0007669"/>
    <property type="project" value="UniProtKB-UniRule"/>
</dbReference>
<organism evidence="13 14">
    <name type="scientific">Desulforhabdus amnigena</name>
    <dbReference type="NCBI Taxonomy" id="40218"/>
    <lineage>
        <taxon>Bacteria</taxon>
        <taxon>Pseudomonadati</taxon>
        <taxon>Thermodesulfobacteriota</taxon>
        <taxon>Syntrophobacteria</taxon>
        <taxon>Syntrophobacterales</taxon>
        <taxon>Syntrophobacteraceae</taxon>
        <taxon>Desulforhabdus</taxon>
    </lineage>
</organism>
<accession>A0A9W6FTF8</accession>
<evidence type="ECO:0000256" key="2">
    <source>
        <dbReference type="ARBA" id="ARBA00007894"/>
    </source>
</evidence>
<evidence type="ECO:0000256" key="6">
    <source>
        <dbReference type="ARBA" id="ARBA00022741"/>
    </source>
</evidence>
<dbReference type="HAMAP" id="MF_00022">
    <property type="entry name" value="Glu_tRNA_synth_type1"/>
    <property type="match status" value="1"/>
</dbReference>
<comment type="similarity">
    <text evidence="2 10">Belongs to the class-I aminoacyl-tRNA synthetase family. Glutamate--tRNA ligase type 1 subfamily.</text>
</comment>
<keyword evidence="6 10" id="KW-0547">Nucleotide-binding</keyword>
<dbReference type="PROSITE" id="PS00178">
    <property type="entry name" value="AA_TRNA_LIGASE_I"/>
    <property type="match status" value="1"/>
</dbReference>
<evidence type="ECO:0000256" key="5">
    <source>
        <dbReference type="ARBA" id="ARBA00022598"/>
    </source>
</evidence>
<keyword evidence="10" id="KW-0862">Zinc</keyword>
<dbReference type="InterPro" id="IPR000924">
    <property type="entry name" value="Glu/Gln-tRNA-synth"/>
</dbReference>
<dbReference type="InterPro" id="IPR045462">
    <property type="entry name" value="aa-tRNA-synth_I_cd-bd"/>
</dbReference>
<evidence type="ECO:0000313" key="13">
    <source>
        <dbReference type="EMBL" id="GLI33156.1"/>
    </source>
</evidence>
<dbReference type="Proteomes" id="UP001144372">
    <property type="component" value="Unassembled WGS sequence"/>
</dbReference>
<dbReference type="InterPro" id="IPR020751">
    <property type="entry name" value="aa-tRNA-synth_I_codon-bd_sub2"/>
</dbReference>
<dbReference type="InterPro" id="IPR014729">
    <property type="entry name" value="Rossmann-like_a/b/a_fold"/>
</dbReference>
<comment type="subcellular location">
    <subcellularLocation>
        <location evidence="1 10">Cytoplasm</location>
    </subcellularLocation>
</comment>
<protein>
    <recommendedName>
        <fullName evidence="10">Glutamate--tRNA ligase</fullName>
        <ecNumber evidence="10">6.1.1.17</ecNumber>
    </recommendedName>
    <alternativeName>
        <fullName evidence="10">Glutamyl-tRNA synthetase</fullName>
        <shortName evidence="10">GluRS</shortName>
    </alternativeName>
</protein>
<keyword evidence="5 10" id="KW-0436">Ligase</keyword>
<evidence type="ECO:0000256" key="4">
    <source>
        <dbReference type="ARBA" id="ARBA00022490"/>
    </source>
</evidence>
<dbReference type="PANTHER" id="PTHR43311">
    <property type="entry name" value="GLUTAMATE--TRNA LIGASE"/>
    <property type="match status" value="1"/>
</dbReference>
<evidence type="ECO:0000256" key="1">
    <source>
        <dbReference type="ARBA" id="ARBA00004496"/>
    </source>
</evidence>
<comment type="catalytic activity">
    <reaction evidence="10">
        <text>tRNA(Glu) + L-glutamate + ATP = L-glutamyl-tRNA(Glu) + AMP + diphosphate</text>
        <dbReference type="Rhea" id="RHEA:23540"/>
        <dbReference type="Rhea" id="RHEA-COMP:9663"/>
        <dbReference type="Rhea" id="RHEA-COMP:9680"/>
        <dbReference type="ChEBI" id="CHEBI:29985"/>
        <dbReference type="ChEBI" id="CHEBI:30616"/>
        <dbReference type="ChEBI" id="CHEBI:33019"/>
        <dbReference type="ChEBI" id="CHEBI:78442"/>
        <dbReference type="ChEBI" id="CHEBI:78520"/>
        <dbReference type="ChEBI" id="CHEBI:456215"/>
        <dbReference type="EC" id="6.1.1.17"/>
    </reaction>
</comment>
<dbReference type="InterPro" id="IPR001412">
    <property type="entry name" value="aa-tRNA-synth_I_CS"/>
</dbReference>
<feature type="domain" description="Glutamyl/glutaminyl-tRNA synthetase class Ib catalytic" evidence="11">
    <location>
        <begin position="4"/>
        <end position="304"/>
    </location>
</feature>
<feature type="binding site" evidence="10">
    <location>
        <position position="99"/>
    </location>
    <ligand>
        <name>Zn(2+)</name>
        <dbReference type="ChEBI" id="CHEBI:29105"/>
    </ligand>
</feature>
<dbReference type="SUPFAM" id="SSF48163">
    <property type="entry name" value="An anticodon-binding domain of class I aminoacyl-tRNA synthetases"/>
    <property type="match status" value="1"/>
</dbReference>
<dbReference type="SUPFAM" id="SSF52374">
    <property type="entry name" value="Nucleotidylyl transferase"/>
    <property type="match status" value="1"/>
</dbReference>
<dbReference type="Pfam" id="PF19269">
    <property type="entry name" value="Anticodon_2"/>
    <property type="match status" value="1"/>
</dbReference>
<keyword evidence="4 10" id="KW-0963">Cytoplasm</keyword>
<dbReference type="NCBIfam" id="TIGR00464">
    <property type="entry name" value="gltX_bact"/>
    <property type="match status" value="1"/>
</dbReference>
<sequence>MEPVITRFAPSPTGYLHIGGARTGLFNWLFARHFGGKFILRIEDTDQVRSTEASIKAILDAMEWLSLEWDEGPYYQTKRLEVYKEYLKKLLDTGHAYYCDCTPDELEARRKEALAAGRKPKYDGRCRERGLGPGPNRVIRFRCPATGTTVLNDLIKGPIFFENSEMDDLILERSDGLPTYNFAVVVDDLTMNITHVIRGDDHVNNTPRQILIYQALGAPLPHFGHVPMILGQDKARLSKRHGATSVMEYKEMGYLPDALINYLVRLGWAHGDQEIFSREELIAYFGLNNVGKSPSVFNPEKLLWLNAHYIKESKPDALVPLLDPFFEKLGYPRKPAEYVAKAVETLQPRARTLEEMAQGMKFYLVDEVEYDAAAAKKFLTPTMREAFGRLIPVLEEMDVFNEENLEKAFHQIVVTEMGLKLGKVAQPVRVALTGVTVSPGLFEIIGILGKETVLKRLRKALEYMNAQ</sequence>
<evidence type="ECO:0000256" key="9">
    <source>
        <dbReference type="ARBA" id="ARBA00023146"/>
    </source>
</evidence>
<evidence type="ECO:0000259" key="12">
    <source>
        <dbReference type="Pfam" id="PF19269"/>
    </source>
</evidence>
<feature type="binding site" evidence="10">
    <location>
        <position position="128"/>
    </location>
    <ligand>
        <name>Zn(2+)</name>
        <dbReference type="ChEBI" id="CHEBI:29105"/>
    </ligand>
</feature>
<evidence type="ECO:0000256" key="10">
    <source>
        <dbReference type="HAMAP-Rule" id="MF_00022"/>
    </source>
</evidence>
<dbReference type="PRINTS" id="PR00987">
    <property type="entry name" value="TRNASYNTHGLU"/>
</dbReference>
<dbReference type="InterPro" id="IPR020058">
    <property type="entry name" value="Glu/Gln-tRNA-synth_Ib_cat-dom"/>
</dbReference>
<dbReference type="GO" id="GO:0005524">
    <property type="term" value="F:ATP binding"/>
    <property type="evidence" value="ECO:0007669"/>
    <property type="project" value="UniProtKB-UniRule"/>
</dbReference>
<dbReference type="Gene3D" id="1.10.10.350">
    <property type="match status" value="1"/>
</dbReference>
<evidence type="ECO:0000256" key="7">
    <source>
        <dbReference type="ARBA" id="ARBA00022840"/>
    </source>
</evidence>
<comment type="subunit">
    <text evidence="3 10">Monomer.</text>
</comment>
<evidence type="ECO:0000259" key="11">
    <source>
        <dbReference type="Pfam" id="PF00749"/>
    </source>
</evidence>
<dbReference type="AlphaFoldDB" id="A0A9W6FTF8"/>
<dbReference type="PANTHER" id="PTHR43311:SF2">
    <property type="entry name" value="GLUTAMATE--TRNA LIGASE, MITOCHONDRIAL-RELATED"/>
    <property type="match status" value="1"/>
</dbReference>
<feature type="binding site" evidence="10">
    <location>
        <position position="126"/>
    </location>
    <ligand>
        <name>Zn(2+)</name>
        <dbReference type="ChEBI" id="CHEBI:29105"/>
    </ligand>
</feature>
<evidence type="ECO:0000256" key="8">
    <source>
        <dbReference type="ARBA" id="ARBA00022917"/>
    </source>
</evidence>
<dbReference type="InterPro" id="IPR008925">
    <property type="entry name" value="aa_tRNA-synth_I_cd-bd_sf"/>
</dbReference>
<keyword evidence="10" id="KW-0479">Metal-binding</keyword>
<feature type="binding site" evidence="10">
    <location>
        <position position="239"/>
    </location>
    <ligand>
        <name>ATP</name>
        <dbReference type="ChEBI" id="CHEBI:30616"/>
    </ligand>
</feature>
<name>A0A9W6FTF8_9BACT</name>
<keyword evidence="9 10" id="KW-0030">Aminoacyl-tRNA synthetase</keyword>
<gene>
    <name evidence="10 13" type="primary">gltX</name>
    <name evidence="13" type="ORF">DAMNIGENAA_05890</name>
</gene>
<evidence type="ECO:0000313" key="14">
    <source>
        <dbReference type="Proteomes" id="UP001144372"/>
    </source>
</evidence>
<dbReference type="EC" id="6.1.1.17" evidence="10"/>
<dbReference type="InterPro" id="IPR033910">
    <property type="entry name" value="GluRS_core"/>
</dbReference>
<reference evidence="13" key="1">
    <citation type="submission" date="2022-12" db="EMBL/GenBank/DDBJ databases">
        <title>Reference genome sequencing for broad-spectrum identification of bacterial and archaeal isolates by mass spectrometry.</title>
        <authorList>
            <person name="Sekiguchi Y."/>
            <person name="Tourlousse D.M."/>
        </authorList>
    </citation>
    <scope>NUCLEOTIDE SEQUENCE</scope>
    <source>
        <strain evidence="13">ASRB1</strain>
    </source>
</reference>
<comment type="cofactor">
    <cofactor evidence="10">
        <name>Zn(2+)</name>
        <dbReference type="ChEBI" id="CHEBI:29105"/>
    </cofactor>
    <text evidence="10">Binds 1 zinc ion per subunit.</text>
</comment>
<keyword evidence="7 10" id="KW-0067">ATP-binding</keyword>
<feature type="short sequence motif" description="'HIGH' region" evidence="10">
    <location>
        <begin position="10"/>
        <end position="20"/>
    </location>
</feature>